<comment type="subcellular location">
    <subcellularLocation>
        <location evidence="1">Cell outer membrane</location>
        <topology evidence="1">Multi-pass membrane protein</topology>
    </subcellularLocation>
</comment>
<evidence type="ECO:0000256" key="3">
    <source>
        <dbReference type="ARBA" id="ARBA00022452"/>
    </source>
</evidence>
<keyword evidence="2" id="KW-0813">Transport</keyword>
<dbReference type="InterPro" id="IPR039426">
    <property type="entry name" value="TonB-dep_rcpt-like"/>
</dbReference>
<dbReference type="GO" id="GO:0009279">
    <property type="term" value="C:cell outer membrane"/>
    <property type="evidence" value="ECO:0007669"/>
    <property type="project" value="UniProtKB-SubCell"/>
</dbReference>
<dbReference type="Gene3D" id="2.40.170.20">
    <property type="entry name" value="TonB-dependent receptor, beta-barrel domain"/>
    <property type="match status" value="1"/>
</dbReference>
<dbReference type="Pfam" id="PF07715">
    <property type="entry name" value="Plug"/>
    <property type="match status" value="1"/>
</dbReference>
<evidence type="ECO:0000313" key="11">
    <source>
        <dbReference type="Proteomes" id="UP000292958"/>
    </source>
</evidence>
<feature type="domain" description="TonB-dependent receptor plug" evidence="8">
    <location>
        <begin position="135"/>
        <end position="243"/>
    </location>
</feature>
<gene>
    <name evidence="10" type="ORF">BDD14_3689</name>
</gene>
<reference evidence="10 11" key="1">
    <citation type="submission" date="2019-02" db="EMBL/GenBank/DDBJ databases">
        <title>Genomic Encyclopedia of Archaeal and Bacterial Type Strains, Phase II (KMG-II): from individual species to whole genera.</title>
        <authorList>
            <person name="Goeker M."/>
        </authorList>
    </citation>
    <scope>NUCLEOTIDE SEQUENCE [LARGE SCALE GENOMIC DNA]</scope>
    <source>
        <strain evidence="10 11">DSM 18101</strain>
    </source>
</reference>
<evidence type="ECO:0000256" key="6">
    <source>
        <dbReference type="ARBA" id="ARBA00023237"/>
    </source>
</evidence>
<dbReference type="PANTHER" id="PTHR30069">
    <property type="entry name" value="TONB-DEPENDENT OUTER MEMBRANE RECEPTOR"/>
    <property type="match status" value="1"/>
</dbReference>
<accession>A0A4Q7YW55</accession>
<keyword evidence="7" id="KW-0732">Signal</keyword>
<protein>
    <submittedName>
        <fullName evidence="10">TonB-dependent receptor-like protein</fullName>
    </submittedName>
</protein>
<keyword evidence="10" id="KW-0675">Receptor</keyword>
<evidence type="ECO:0000259" key="9">
    <source>
        <dbReference type="Pfam" id="PF25183"/>
    </source>
</evidence>
<evidence type="ECO:0000256" key="7">
    <source>
        <dbReference type="SAM" id="SignalP"/>
    </source>
</evidence>
<dbReference type="SUPFAM" id="SSF49464">
    <property type="entry name" value="Carboxypeptidase regulatory domain-like"/>
    <property type="match status" value="1"/>
</dbReference>
<evidence type="ECO:0000313" key="10">
    <source>
        <dbReference type="EMBL" id="RZU42142.1"/>
    </source>
</evidence>
<dbReference type="InterPro" id="IPR057601">
    <property type="entry name" value="Oar-like_b-barrel"/>
</dbReference>
<dbReference type="Proteomes" id="UP000292958">
    <property type="component" value="Unassembled WGS sequence"/>
</dbReference>
<name>A0A4Q7YW55_9BACT</name>
<dbReference type="InterPro" id="IPR036942">
    <property type="entry name" value="Beta-barrel_TonB_sf"/>
</dbReference>
<dbReference type="InterPro" id="IPR037066">
    <property type="entry name" value="Plug_dom_sf"/>
</dbReference>
<dbReference type="PANTHER" id="PTHR30069:SF46">
    <property type="entry name" value="OAR PROTEIN"/>
    <property type="match status" value="1"/>
</dbReference>
<evidence type="ECO:0000256" key="4">
    <source>
        <dbReference type="ARBA" id="ARBA00022692"/>
    </source>
</evidence>
<feature type="domain" description="TonB-dependent transporter Oar-like beta-barrel" evidence="9">
    <location>
        <begin position="249"/>
        <end position="1068"/>
    </location>
</feature>
<sequence length="1075" mass="116272">MFRARLPLHILILCCLIVPVKAMAQAGVASLSGLVTDPTGAIVPSLQVTEINEETRVSRTTRTDAAGYYTFVGLPVGRYRITVAAPGFQNQSTTTALDPSENARLDFHLLVAGTAAQVDVTTQTSELQRDDASIGTVIDNQTIQGTPLFQRNWDDLIRLVPGVQAQRFTQQSGSSTSGSTGLFVIHGIGNEQNNYILDGIDNNTFSENLQELSASAARPSVDVIGEFKLISNAYTAAYGRSPGAVIDVTTKGGTDQFHGLLFEYLRNRVFDANDYFSNQSGLAKPKEIQNQFGGNFGGPIIRGKLFGFFNYEGTRIRQGITRLSTVPLANERAGDFSPAAAAANGVTYATIKDPVTGIPFPDNKVPSNLIDLYGQKILNAFPNANLPGTVNNYARTGSLLDDNKSYDARVDYDPNSNNLFFARYTSSSRQRDVPGYFGGIADGSSTSSWGNSTLKAWAAVLGWTHILSPRMTNDFRLGFVRNFAADQQQPFGLNNNSDYIPGVPDNPATQGGIGLTQYTGLTFIGSPGFLPKQQVPQQWQYTDTLSITHGAHFIRAGVDIRLPMRNLYKDESGSNGGLTFNGSFTGNPYADGLTGYVFQGSLSNVYFVDQRLWMTSGFVQDDWKITRRLTANLGLRYDFATPPYSAKNQLANFNPAGSGSLISAKAGSIEDRSVVQVNTTNFAPRVGLSYALGDKTVLRGGYGLYYLLFKRAGSEDQLALNPPFLLSSTLNASGNNPAFLLKNGFPNGLLDPNNVNYSLTHIHAMQYDSPTPTTQAWSVGFQRELPGQMVLTADYVGTRSSSLDVINDLNQYLPNTKIQPYPNFGYLEFSHAVGMGHYSGLEVGLQRRSTHGLTLQVAYTHSKATSTSYTTTFVDALSGSDVPNHFVASYVYELPFGRGKALINNGIGSALLGGWRTSGVYSYSTGLPFTVSLGGNYNTAIDINGNGTALPNLVGTPKIVGNVKCWFYYSANKNCQALSPGTADAYAFPQAGVASGNNGLNTLRGPHTSVFDFGLTRDFGITERTKLQFRWEVFNLTNSTLFAQPSASLTSSSVGTITSLAGDPRIMQFALRLSF</sequence>
<dbReference type="Pfam" id="PF25183">
    <property type="entry name" value="OMP_b-brl_4"/>
    <property type="match status" value="1"/>
</dbReference>
<organism evidence="10 11">
    <name type="scientific">Edaphobacter modestus</name>
    <dbReference type="NCBI Taxonomy" id="388466"/>
    <lineage>
        <taxon>Bacteria</taxon>
        <taxon>Pseudomonadati</taxon>
        <taxon>Acidobacteriota</taxon>
        <taxon>Terriglobia</taxon>
        <taxon>Terriglobales</taxon>
        <taxon>Acidobacteriaceae</taxon>
        <taxon>Edaphobacter</taxon>
    </lineage>
</organism>
<dbReference type="GO" id="GO:0015344">
    <property type="term" value="F:siderophore uptake transmembrane transporter activity"/>
    <property type="evidence" value="ECO:0007669"/>
    <property type="project" value="TreeGrafter"/>
</dbReference>
<evidence type="ECO:0000256" key="1">
    <source>
        <dbReference type="ARBA" id="ARBA00004571"/>
    </source>
</evidence>
<dbReference type="RefSeq" id="WP_130419940.1">
    <property type="nucleotide sequence ID" value="NZ_SHKW01000001.1"/>
</dbReference>
<keyword evidence="6" id="KW-0998">Cell outer membrane</keyword>
<keyword evidence="5" id="KW-0472">Membrane</keyword>
<keyword evidence="11" id="KW-1185">Reference proteome</keyword>
<dbReference type="Gene3D" id="2.60.40.1120">
    <property type="entry name" value="Carboxypeptidase-like, regulatory domain"/>
    <property type="match status" value="1"/>
</dbReference>
<feature type="signal peptide" evidence="7">
    <location>
        <begin position="1"/>
        <end position="24"/>
    </location>
</feature>
<dbReference type="InterPro" id="IPR008969">
    <property type="entry name" value="CarboxyPept-like_regulatory"/>
</dbReference>
<proteinExistence type="predicted"/>
<dbReference type="SUPFAM" id="SSF56935">
    <property type="entry name" value="Porins"/>
    <property type="match status" value="1"/>
</dbReference>
<evidence type="ECO:0000256" key="2">
    <source>
        <dbReference type="ARBA" id="ARBA00022448"/>
    </source>
</evidence>
<dbReference type="Gene3D" id="2.170.130.10">
    <property type="entry name" value="TonB-dependent receptor, plug domain"/>
    <property type="match status" value="1"/>
</dbReference>
<dbReference type="EMBL" id="SHKW01000001">
    <property type="protein sequence ID" value="RZU42142.1"/>
    <property type="molecule type" value="Genomic_DNA"/>
</dbReference>
<feature type="chain" id="PRO_5020760161" evidence="7">
    <location>
        <begin position="25"/>
        <end position="1075"/>
    </location>
</feature>
<dbReference type="AlphaFoldDB" id="A0A4Q7YW55"/>
<keyword evidence="3" id="KW-1134">Transmembrane beta strand</keyword>
<dbReference type="Pfam" id="PF13620">
    <property type="entry name" value="CarboxypepD_reg"/>
    <property type="match status" value="1"/>
</dbReference>
<dbReference type="GO" id="GO:0044718">
    <property type="term" value="P:siderophore transmembrane transport"/>
    <property type="evidence" value="ECO:0007669"/>
    <property type="project" value="TreeGrafter"/>
</dbReference>
<evidence type="ECO:0000259" key="8">
    <source>
        <dbReference type="Pfam" id="PF07715"/>
    </source>
</evidence>
<dbReference type="InterPro" id="IPR012910">
    <property type="entry name" value="Plug_dom"/>
</dbReference>
<keyword evidence="4" id="KW-0812">Transmembrane</keyword>
<evidence type="ECO:0000256" key="5">
    <source>
        <dbReference type="ARBA" id="ARBA00023136"/>
    </source>
</evidence>
<dbReference type="OrthoDB" id="97893at2"/>
<comment type="caution">
    <text evidence="10">The sequence shown here is derived from an EMBL/GenBank/DDBJ whole genome shotgun (WGS) entry which is preliminary data.</text>
</comment>